<dbReference type="EMBL" id="CP108195">
    <property type="protein sequence ID" value="WTS16513.1"/>
    <property type="molecule type" value="Genomic_DNA"/>
</dbReference>
<sequence length="283" mass="30202">MRIRTAAVLAMVSGSLVSVAACGAEVPEGLVVTGSSPAAPYRGPLLAKASDTDGDEDDVQGGGASVLALECAGKAYQGGGGDDGWGASDGADSPDEALNTLVGDESAGSLPRRGYRVEREAGRRVLYSYDVGRRTRVAVIVAKGLPHRPGWGLETYAQCDPSEFARRDRVHLDIRIWADREGRPVPASEIFSAAGPEHCDWQSAEFLHLGDRQFVRDPEQAVPRELLHSSYAPKSRLPDGVTDTGYRDGRRRLWLSADGSDAYVRTGGGVERWPGAIEPIACK</sequence>
<organism evidence="3">
    <name type="scientific">Streptomyces sp. NBC_00119</name>
    <dbReference type="NCBI Taxonomy" id="2975659"/>
    <lineage>
        <taxon>Bacteria</taxon>
        <taxon>Bacillati</taxon>
        <taxon>Actinomycetota</taxon>
        <taxon>Actinomycetes</taxon>
        <taxon>Kitasatosporales</taxon>
        <taxon>Streptomycetaceae</taxon>
        <taxon>Streptomyces</taxon>
    </lineage>
</organism>
<gene>
    <name evidence="3" type="ORF">OHU69_38970</name>
</gene>
<evidence type="ECO:0000256" key="2">
    <source>
        <dbReference type="SAM" id="SignalP"/>
    </source>
</evidence>
<evidence type="ECO:0000256" key="1">
    <source>
        <dbReference type="SAM" id="MobiDB-lite"/>
    </source>
</evidence>
<feature type="signal peptide" evidence="2">
    <location>
        <begin position="1"/>
        <end position="20"/>
    </location>
</feature>
<evidence type="ECO:0008006" key="4">
    <source>
        <dbReference type="Google" id="ProtNLM"/>
    </source>
</evidence>
<accession>A0AAU1UG87</accession>
<name>A0AAU1UG87_9ACTN</name>
<feature type="chain" id="PRO_5043871907" description="Lipoprotein" evidence="2">
    <location>
        <begin position="21"/>
        <end position="283"/>
    </location>
</feature>
<dbReference type="AlphaFoldDB" id="A0AAU1UG87"/>
<evidence type="ECO:0000313" key="3">
    <source>
        <dbReference type="EMBL" id="WTS16513.1"/>
    </source>
</evidence>
<reference evidence="3" key="1">
    <citation type="submission" date="2022-10" db="EMBL/GenBank/DDBJ databases">
        <title>The complete genomes of actinobacterial strains from the NBC collection.</title>
        <authorList>
            <person name="Joergensen T.S."/>
            <person name="Alvarez Arevalo M."/>
            <person name="Sterndorff E.B."/>
            <person name="Faurdal D."/>
            <person name="Vuksanovic O."/>
            <person name="Mourched A.-S."/>
            <person name="Charusanti P."/>
            <person name="Shaw S."/>
            <person name="Blin K."/>
            <person name="Weber T."/>
        </authorList>
    </citation>
    <scope>NUCLEOTIDE SEQUENCE</scope>
    <source>
        <strain evidence="3">NBC_00119</strain>
    </source>
</reference>
<dbReference type="PROSITE" id="PS51257">
    <property type="entry name" value="PROKAR_LIPOPROTEIN"/>
    <property type="match status" value="1"/>
</dbReference>
<feature type="region of interest" description="Disordered" evidence="1">
    <location>
        <begin position="80"/>
        <end position="109"/>
    </location>
</feature>
<proteinExistence type="predicted"/>
<protein>
    <recommendedName>
        <fullName evidence="4">Lipoprotein</fullName>
    </recommendedName>
</protein>
<keyword evidence="2" id="KW-0732">Signal</keyword>